<keyword evidence="3" id="KW-1185">Reference proteome</keyword>
<evidence type="ECO:0000259" key="1">
    <source>
        <dbReference type="PROSITE" id="PS50994"/>
    </source>
</evidence>
<dbReference type="Pfam" id="PF13333">
    <property type="entry name" value="rve_2"/>
    <property type="match status" value="1"/>
</dbReference>
<gene>
    <name evidence="2" type="ORF">M8318_00275</name>
</gene>
<dbReference type="Gene3D" id="1.10.10.10">
    <property type="entry name" value="Winged helix-like DNA-binding domain superfamily/Winged helix DNA-binding domain"/>
    <property type="match status" value="1"/>
</dbReference>
<dbReference type="InterPro" id="IPR001584">
    <property type="entry name" value="Integrase_cat-core"/>
</dbReference>
<protein>
    <submittedName>
        <fullName evidence="2">IS3 family transposase</fullName>
    </submittedName>
</protein>
<dbReference type="PANTHER" id="PTHR46889">
    <property type="entry name" value="TRANSPOSASE INSF FOR INSERTION SEQUENCE IS3B-RELATED"/>
    <property type="match status" value="1"/>
</dbReference>
<dbReference type="Proteomes" id="UP001062027">
    <property type="component" value="Unassembled WGS sequence"/>
</dbReference>
<dbReference type="PROSITE" id="PS50994">
    <property type="entry name" value="INTEGRASE"/>
    <property type="match status" value="1"/>
</dbReference>
<dbReference type="RefSeq" id="WP_262660583.1">
    <property type="nucleotide sequence ID" value="NZ_JAMHKS010000051.1"/>
</dbReference>
<dbReference type="EMBL" id="JAMHKS010000051">
    <property type="protein sequence ID" value="MCU6676113.1"/>
    <property type="molecule type" value="Genomic_DNA"/>
</dbReference>
<name>A0ABT2R5K6_9ENTR</name>
<dbReference type="PANTHER" id="PTHR46889:SF4">
    <property type="entry name" value="TRANSPOSASE INSO FOR INSERTION SEQUENCE ELEMENT IS911B-RELATED"/>
    <property type="match status" value="1"/>
</dbReference>
<evidence type="ECO:0000313" key="2">
    <source>
        <dbReference type="EMBL" id="MCU6676113.1"/>
    </source>
</evidence>
<dbReference type="InterPro" id="IPR025948">
    <property type="entry name" value="HTH-like_dom"/>
</dbReference>
<dbReference type="Pfam" id="PF00665">
    <property type="entry name" value="rve"/>
    <property type="match status" value="1"/>
</dbReference>
<feature type="domain" description="Integrase catalytic" evidence="1">
    <location>
        <begin position="283"/>
        <end position="445"/>
    </location>
</feature>
<sequence>MKHSSAVKLAAVRHYLAGKAGMDATAAEFRISHTYLCYLINLYRLHGREVLLPAPKRSYAPEFKLHVVLSVQQGTDSLPRVAARYNIPSHTTVKNWVRLYQEKGTNAFRQTTRDREKMMTHPPENDPPMTHEALLEELRYLRAENAYLKAMQEHLLEKKPPGAGEKARVVQSLRTGHPLPDLLKAAGLARSTLYYQLARQRAGDKYAQVKALIVSLFHEHKGCYGYRRIRSALCAPGRRLSEKTVRKLMQQLGLKSPVRQKKYRAYRGGAGRVVENILGRDFRAGRPCEKWVTDVTEFNVGGRKLYLSPVLDLFNGEIVAWETSCRPAMELVRRMTEKALRKRRGKGHLLIHSDQGWHYQMRSYQQALEQKGVQQSMSRRGNCLDNAVMENFFGHLKAEMYYRKQYRSVEELEKDIRAYIRYWNHKRIKLSLGGLSPVAFRAEYLKTG</sequence>
<comment type="caution">
    <text evidence="2">The sequence shown here is derived from an EMBL/GenBank/DDBJ whole genome shotgun (WGS) entry which is preliminary data.</text>
</comment>
<dbReference type="InterPro" id="IPR036388">
    <property type="entry name" value="WH-like_DNA-bd_sf"/>
</dbReference>
<evidence type="ECO:0000313" key="3">
    <source>
        <dbReference type="Proteomes" id="UP001062027"/>
    </source>
</evidence>
<dbReference type="InterPro" id="IPR010921">
    <property type="entry name" value="Trp_repressor/repl_initiator"/>
</dbReference>
<accession>A0ABT2R5K6</accession>
<reference evidence="2" key="1">
    <citation type="submission" date="2022-05" db="EMBL/GenBank/DDBJ databases">
        <title>Description of a novel species of Leclercia; Leclercia tamurae and the Proposal for a Novel Genus Silvania gen. nov. Containing Two Novel Species Silvania hatchlandensis sp. nov. and Silvania confinis sp. nov. Isolated from the Rhizosphere of Oak.</title>
        <authorList>
            <person name="Maddock D.W."/>
            <person name="Brady C.L."/>
            <person name="Denman S."/>
            <person name="Arnold D."/>
        </authorList>
    </citation>
    <scope>NUCLEOTIDE SEQUENCE</scope>
    <source>
        <strain evidence="2">H6S3</strain>
    </source>
</reference>
<dbReference type="Pfam" id="PF13276">
    <property type="entry name" value="HTH_21"/>
    <property type="match status" value="1"/>
</dbReference>
<dbReference type="InterPro" id="IPR036397">
    <property type="entry name" value="RNaseH_sf"/>
</dbReference>
<proteinExistence type="predicted"/>
<dbReference type="SUPFAM" id="SSF48295">
    <property type="entry name" value="TrpR-like"/>
    <property type="match status" value="1"/>
</dbReference>
<dbReference type="Gene3D" id="3.30.420.10">
    <property type="entry name" value="Ribonuclease H-like superfamily/Ribonuclease H"/>
    <property type="match status" value="1"/>
</dbReference>
<dbReference type="InterPro" id="IPR048020">
    <property type="entry name" value="Transpos_IS3"/>
</dbReference>
<dbReference type="Pfam" id="PF13518">
    <property type="entry name" value="HTH_28"/>
    <property type="match status" value="1"/>
</dbReference>
<dbReference type="NCBIfam" id="NF033516">
    <property type="entry name" value="transpos_IS3"/>
    <property type="match status" value="1"/>
</dbReference>
<organism evidence="2 3">
    <name type="scientific">Leclercia tamurae</name>
    <dbReference type="NCBI Taxonomy" id="2926467"/>
    <lineage>
        <taxon>Bacteria</taxon>
        <taxon>Pseudomonadati</taxon>
        <taxon>Pseudomonadota</taxon>
        <taxon>Gammaproteobacteria</taxon>
        <taxon>Enterobacterales</taxon>
        <taxon>Enterobacteriaceae</taxon>
        <taxon>Leclercia</taxon>
    </lineage>
</organism>
<dbReference type="InterPro" id="IPR055247">
    <property type="entry name" value="InsJ-like_HTH"/>
</dbReference>
<dbReference type="SUPFAM" id="SSF53098">
    <property type="entry name" value="Ribonuclease H-like"/>
    <property type="match status" value="1"/>
</dbReference>
<dbReference type="InterPro" id="IPR050900">
    <property type="entry name" value="Transposase_IS3/IS150/IS904"/>
</dbReference>
<dbReference type="InterPro" id="IPR012337">
    <property type="entry name" value="RNaseH-like_sf"/>
</dbReference>